<accession>A0A5E7BAZ4</accession>
<feature type="domain" description="Bacterial Ig-like" evidence="2">
    <location>
        <begin position="18"/>
        <end position="68"/>
    </location>
</feature>
<evidence type="ECO:0000313" key="3">
    <source>
        <dbReference type="EMBL" id="VVN83431.1"/>
    </source>
</evidence>
<feature type="region of interest" description="Disordered" evidence="1">
    <location>
        <begin position="111"/>
        <end position="139"/>
    </location>
</feature>
<dbReference type="InterPro" id="IPR044016">
    <property type="entry name" value="Big_13"/>
</dbReference>
<sequence>MTLESLTDQTCGHLLLSSTVLGTAVADGTGNWSITSSTLSLGVHTLTAKQIDQAGNVSAASVSLALTVEARPTPASPPATTPLIDGVAVPQHQVSLPGGGSGTQIIVPMVSIDRTDSSGSTGVADNSASSDDRVENHEG</sequence>
<name>A0A5E7BAZ4_PSEFL</name>
<reference evidence="3 4" key="1">
    <citation type="submission" date="2019-09" db="EMBL/GenBank/DDBJ databases">
        <authorList>
            <person name="Chandra G."/>
            <person name="Truman W A."/>
        </authorList>
    </citation>
    <scope>NUCLEOTIDE SEQUENCE [LARGE SCALE GENOMIC DNA]</scope>
    <source>
        <strain evidence="3">PS723</strain>
    </source>
</reference>
<evidence type="ECO:0000256" key="1">
    <source>
        <dbReference type="SAM" id="MobiDB-lite"/>
    </source>
</evidence>
<organism evidence="3 4">
    <name type="scientific">Pseudomonas fluorescens</name>
    <dbReference type="NCBI Taxonomy" id="294"/>
    <lineage>
        <taxon>Bacteria</taxon>
        <taxon>Pseudomonadati</taxon>
        <taxon>Pseudomonadota</taxon>
        <taxon>Gammaproteobacteria</taxon>
        <taxon>Pseudomonadales</taxon>
        <taxon>Pseudomonadaceae</taxon>
        <taxon>Pseudomonas</taxon>
    </lineage>
</organism>
<feature type="compositionally biased region" description="Basic and acidic residues" evidence="1">
    <location>
        <begin position="130"/>
        <end position="139"/>
    </location>
</feature>
<evidence type="ECO:0000313" key="4">
    <source>
        <dbReference type="Proteomes" id="UP000379480"/>
    </source>
</evidence>
<feature type="compositionally biased region" description="Polar residues" evidence="1">
    <location>
        <begin position="117"/>
        <end position="129"/>
    </location>
</feature>
<evidence type="ECO:0000259" key="2">
    <source>
        <dbReference type="Pfam" id="PF19077"/>
    </source>
</evidence>
<dbReference type="Proteomes" id="UP000379480">
    <property type="component" value="Unassembled WGS sequence"/>
</dbReference>
<dbReference type="Pfam" id="PF19077">
    <property type="entry name" value="Big_13"/>
    <property type="match status" value="1"/>
</dbReference>
<protein>
    <recommendedName>
        <fullName evidence="2">Bacterial Ig-like domain-containing protein</fullName>
    </recommendedName>
</protein>
<dbReference type="EMBL" id="CABVHY010000005">
    <property type="protein sequence ID" value="VVN83431.1"/>
    <property type="molecule type" value="Genomic_DNA"/>
</dbReference>
<gene>
    <name evidence="3" type="ORF">PS723_01276</name>
</gene>
<dbReference type="Gene3D" id="3.30.420.430">
    <property type="match status" value="1"/>
</dbReference>
<dbReference type="AlphaFoldDB" id="A0A5E7BAZ4"/>
<proteinExistence type="predicted"/>